<name>A0A1R1X4M8_9FUNG</name>
<dbReference type="EMBL" id="LSSM01006991">
    <property type="protein sequence ID" value="OMJ09579.1"/>
    <property type="molecule type" value="Genomic_DNA"/>
</dbReference>
<protein>
    <recommendedName>
        <fullName evidence="3">Endonuclease/exonuclease/phosphatase domain-containing protein</fullName>
    </recommendedName>
</protein>
<sequence length="193" mass="21813">MRSRNYVFTEIEVEFIIKRNLDLIAVTGAKTSTMINGDPDKPCIIAGDFNLSNSALGLLLKRHITGYIVLDFSGSSKSFFGNGDKTWSSINHIIVNEAAKGLVRNARVNRGYNISDHWLILDSLLSTPERLDSMQKEICYHNFWAPLEKLYDTSTMEADEIAANFVEKMKKIAVGLALYKASNRKLKRFYITP</sequence>
<accession>A0A1R1X4M8</accession>
<reference evidence="2" key="1">
    <citation type="submission" date="2017-01" db="EMBL/GenBank/DDBJ databases">
        <authorList>
            <person name="Wang Y."/>
            <person name="White M."/>
            <person name="Kvist S."/>
            <person name="Moncalvo J.-M."/>
        </authorList>
    </citation>
    <scope>NUCLEOTIDE SEQUENCE [LARGE SCALE GENOMIC DNA]</scope>
    <source>
        <strain evidence="2">ID-206-W2</strain>
    </source>
</reference>
<organism evidence="1 2">
    <name type="scientific">Smittium culicis</name>
    <dbReference type="NCBI Taxonomy" id="133412"/>
    <lineage>
        <taxon>Eukaryota</taxon>
        <taxon>Fungi</taxon>
        <taxon>Fungi incertae sedis</taxon>
        <taxon>Zoopagomycota</taxon>
        <taxon>Kickxellomycotina</taxon>
        <taxon>Harpellomycetes</taxon>
        <taxon>Harpellales</taxon>
        <taxon>Legeriomycetaceae</taxon>
        <taxon>Smittium</taxon>
    </lineage>
</organism>
<evidence type="ECO:0000313" key="2">
    <source>
        <dbReference type="Proteomes" id="UP000187429"/>
    </source>
</evidence>
<gene>
    <name evidence="1" type="ORF">AYI69_g10600</name>
</gene>
<dbReference type="SUPFAM" id="SSF56219">
    <property type="entry name" value="DNase I-like"/>
    <property type="match status" value="1"/>
</dbReference>
<evidence type="ECO:0000313" key="1">
    <source>
        <dbReference type="EMBL" id="OMJ09579.1"/>
    </source>
</evidence>
<comment type="caution">
    <text evidence="1">The sequence shown here is derived from an EMBL/GenBank/DDBJ whole genome shotgun (WGS) entry which is preliminary data.</text>
</comment>
<proteinExistence type="predicted"/>
<dbReference type="AlphaFoldDB" id="A0A1R1X4M8"/>
<dbReference type="Gene3D" id="3.60.10.10">
    <property type="entry name" value="Endonuclease/exonuclease/phosphatase"/>
    <property type="match status" value="1"/>
</dbReference>
<dbReference type="OrthoDB" id="2671967at2759"/>
<dbReference type="InterPro" id="IPR036691">
    <property type="entry name" value="Endo/exonu/phosph_ase_sf"/>
</dbReference>
<keyword evidence="2" id="KW-1185">Reference proteome</keyword>
<evidence type="ECO:0008006" key="3">
    <source>
        <dbReference type="Google" id="ProtNLM"/>
    </source>
</evidence>
<dbReference type="Proteomes" id="UP000187429">
    <property type="component" value="Unassembled WGS sequence"/>
</dbReference>